<reference evidence="4" key="1">
    <citation type="journal article" date="2020" name="Stud. Mycol.">
        <title>101 Dothideomycetes genomes: a test case for predicting lifestyles and emergence of pathogens.</title>
        <authorList>
            <person name="Haridas S."/>
            <person name="Albert R."/>
            <person name="Binder M."/>
            <person name="Bloem J."/>
            <person name="Labutti K."/>
            <person name="Salamov A."/>
            <person name="Andreopoulos B."/>
            <person name="Baker S."/>
            <person name="Barry K."/>
            <person name="Bills G."/>
            <person name="Bluhm B."/>
            <person name="Cannon C."/>
            <person name="Castanera R."/>
            <person name="Culley D."/>
            <person name="Daum C."/>
            <person name="Ezra D."/>
            <person name="Gonzalez J."/>
            <person name="Henrissat B."/>
            <person name="Kuo A."/>
            <person name="Liang C."/>
            <person name="Lipzen A."/>
            <person name="Lutzoni F."/>
            <person name="Magnuson J."/>
            <person name="Mondo S."/>
            <person name="Nolan M."/>
            <person name="Ohm R."/>
            <person name="Pangilinan J."/>
            <person name="Park H.-J."/>
            <person name="Ramirez L."/>
            <person name="Alfaro M."/>
            <person name="Sun H."/>
            <person name="Tritt A."/>
            <person name="Yoshinaga Y."/>
            <person name="Zwiers L.-H."/>
            <person name="Turgeon B."/>
            <person name="Goodwin S."/>
            <person name="Spatafora J."/>
            <person name="Crous P."/>
            <person name="Grigoriev I."/>
        </authorList>
    </citation>
    <scope>NUCLEOTIDE SEQUENCE</scope>
    <source>
        <strain evidence="4">CBS 125425</strain>
    </source>
</reference>
<evidence type="ECO:0000259" key="3">
    <source>
        <dbReference type="PROSITE" id="PS50969"/>
    </source>
</evidence>
<feature type="domain" description="FCP1 homology" evidence="3">
    <location>
        <begin position="241"/>
        <end position="411"/>
    </location>
</feature>
<feature type="region of interest" description="Disordered" evidence="2">
    <location>
        <begin position="125"/>
        <end position="162"/>
    </location>
</feature>
<proteinExistence type="inferred from homology"/>
<keyword evidence="1" id="KW-0653">Protein transport</keyword>
<dbReference type="SUPFAM" id="SSF56784">
    <property type="entry name" value="HAD-like"/>
    <property type="match status" value="1"/>
</dbReference>
<evidence type="ECO:0000256" key="1">
    <source>
        <dbReference type="RuleBase" id="RU365079"/>
    </source>
</evidence>
<keyword evidence="5" id="KW-1185">Reference proteome</keyword>
<feature type="region of interest" description="Disordered" evidence="2">
    <location>
        <begin position="1"/>
        <end position="34"/>
    </location>
</feature>
<dbReference type="InterPro" id="IPR036412">
    <property type="entry name" value="HAD-like_sf"/>
</dbReference>
<feature type="compositionally biased region" description="Low complexity" evidence="2">
    <location>
        <begin position="10"/>
        <end position="19"/>
    </location>
</feature>
<keyword evidence="1" id="KW-0813">Transport</keyword>
<dbReference type="SMART" id="SM00577">
    <property type="entry name" value="CPDc"/>
    <property type="match status" value="1"/>
</dbReference>
<dbReference type="Proteomes" id="UP000799444">
    <property type="component" value="Unassembled WGS sequence"/>
</dbReference>
<comment type="similarity">
    <text evidence="1">Belongs to the TIM50 family.</text>
</comment>
<evidence type="ECO:0000256" key="2">
    <source>
        <dbReference type="SAM" id="MobiDB-lite"/>
    </source>
</evidence>
<dbReference type="Pfam" id="PF03031">
    <property type="entry name" value="NIF"/>
    <property type="match status" value="1"/>
</dbReference>
<feature type="compositionally biased region" description="Basic and acidic residues" evidence="2">
    <location>
        <begin position="139"/>
        <end position="148"/>
    </location>
</feature>
<dbReference type="OrthoDB" id="1711508at2759"/>
<dbReference type="InterPro" id="IPR004274">
    <property type="entry name" value="FCP1_dom"/>
</dbReference>
<dbReference type="PROSITE" id="PS50969">
    <property type="entry name" value="FCP1"/>
    <property type="match status" value="1"/>
</dbReference>
<organism evidence="4 5">
    <name type="scientific">Polyplosphaeria fusca</name>
    <dbReference type="NCBI Taxonomy" id="682080"/>
    <lineage>
        <taxon>Eukaryota</taxon>
        <taxon>Fungi</taxon>
        <taxon>Dikarya</taxon>
        <taxon>Ascomycota</taxon>
        <taxon>Pezizomycotina</taxon>
        <taxon>Dothideomycetes</taxon>
        <taxon>Pleosporomycetidae</taxon>
        <taxon>Pleosporales</taxon>
        <taxon>Tetraplosphaeriaceae</taxon>
        <taxon>Polyplosphaeria</taxon>
    </lineage>
</organism>
<dbReference type="PANTHER" id="PTHR12210">
    <property type="entry name" value="DULLARD PROTEIN PHOSPHATASE"/>
    <property type="match status" value="1"/>
</dbReference>
<comment type="subcellular location">
    <subcellularLocation>
        <location evidence="1">Mitochondrion inner membrane</location>
        <topology evidence="1">Single-pass membrane protein</topology>
    </subcellularLocation>
</comment>
<evidence type="ECO:0000313" key="4">
    <source>
        <dbReference type="EMBL" id="KAF2731401.1"/>
    </source>
</evidence>
<comment type="function">
    <text evidence="1">Essential component of the TIM23 complex, a complex that mediates the translocation of transit peptide-containing proteins across the mitochondrial inner membrane.</text>
</comment>
<gene>
    <name evidence="4" type="ORF">EJ04DRAFT_471930</name>
</gene>
<name>A0A9P4UZS2_9PLEO</name>
<keyword evidence="1" id="KW-0496">Mitochondrion</keyword>
<dbReference type="GO" id="GO:0005744">
    <property type="term" value="C:TIM23 mitochondrial import inner membrane translocase complex"/>
    <property type="evidence" value="ECO:0007669"/>
    <property type="project" value="UniProtKB-UniRule"/>
</dbReference>
<protein>
    <recommendedName>
        <fullName evidence="1">Mitochondrial import inner membrane translocase subunit TIM50</fullName>
    </recommendedName>
</protein>
<comment type="caution">
    <text evidence="4">The sequence shown here is derived from an EMBL/GenBank/DDBJ whole genome shotgun (WGS) entry which is preliminary data.</text>
</comment>
<evidence type="ECO:0000313" key="5">
    <source>
        <dbReference type="Proteomes" id="UP000799444"/>
    </source>
</evidence>
<comment type="subunit">
    <text evidence="1">Component of the TIM23 complex.</text>
</comment>
<dbReference type="InterPro" id="IPR023214">
    <property type="entry name" value="HAD_sf"/>
</dbReference>
<dbReference type="AlphaFoldDB" id="A0A9P4UZS2"/>
<dbReference type="Gene3D" id="3.40.50.1000">
    <property type="entry name" value="HAD superfamily/HAD-like"/>
    <property type="match status" value="1"/>
</dbReference>
<keyword evidence="1" id="KW-0809">Transit peptide</keyword>
<keyword evidence="1" id="KW-0811">Translocation</keyword>
<dbReference type="EMBL" id="ML996196">
    <property type="protein sequence ID" value="KAF2731401.1"/>
    <property type="molecule type" value="Genomic_DNA"/>
</dbReference>
<feature type="compositionally biased region" description="Polar residues" evidence="2">
    <location>
        <begin position="150"/>
        <end position="159"/>
    </location>
</feature>
<feature type="compositionally biased region" description="Polar residues" evidence="2">
    <location>
        <begin position="125"/>
        <end position="138"/>
    </location>
</feature>
<dbReference type="GO" id="GO:0015031">
    <property type="term" value="P:protein transport"/>
    <property type="evidence" value="ECO:0007669"/>
    <property type="project" value="UniProtKB-KW"/>
</dbReference>
<dbReference type="InterPro" id="IPR050365">
    <property type="entry name" value="TIM50"/>
</dbReference>
<sequence>MTRPSHFDMPAPAKPSTTEPEPEPQPQPERPAQALERQQVYAPAAPASISYSYNQAQAHAYANYNSYGNYNTYGSYNAYGNYYQGAPQQAWQNGYGAGWQQYGWPQYRWPQYGWPVNQQQWPSIPQQLPRSQHAAYSTHQDRKVDHPKQSNKGLKQSFPSRALDADSRMTATAIAFVPESYNVKSTAEDRAASTTAIEDSGTLAQARKYAKRHADPKIPMPAPHPTAQYLTQAAQAPTVASSANAVLVVLDLNGTLLHRRRKGSSSFTPRPFLDEFLEYLFENFSVMVWSSATPPNVNAMVQKALNNDQRSRLLDICARNTFGLTAANYARNVQVYKDLCLLWGRNGIQEQHPGHKTGQRWDQSNTILIDDTSLKASAQPHNLLEISEFEATPEQMKGDVLKQVAGYLEVAKTYSDVSSFIKQTPFKAGGSWTYDWRYVPIEDEDDDEEGLDSKIAQLTVK</sequence>
<accession>A0A9P4UZS2</accession>